<proteinExistence type="predicted"/>
<dbReference type="Proteomes" id="UP001227230">
    <property type="component" value="Chromosome 7"/>
</dbReference>
<organism evidence="1 2">
    <name type="scientific">Vitis vinifera</name>
    <name type="common">Grape</name>
    <dbReference type="NCBI Taxonomy" id="29760"/>
    <lineage>
        <taxon>Eukaryota</taxon>
        <taxon>Viridiplantae</taxon>
        <taxon>Streptophyta</taxon>
        <taxon>Embryophyta</taxon>
        <taxon>Tracheophyta</taxon>
        <taxon>Spermatophyta</taxon>
        <taxon>Magnoliopsida</taxon>
        <taxon>eudicotyledons</taxon>
        <taxon>Gunneridae</taxon>
        <taxon>Pentapetalae</taxon>
        <taxon>rosids</taxon>
        <taxon>Vitales</taxon>
        <taxon>Vitaceae</taxon>
        <taxon>Viteae</taxon>
        <taxon>Vitis</taxon>
    </lineage>
</organism>
<dbReference type="Pfam" id="PF14223">
    <property type="entry name" value="Retrotran_gag_2"/>
    <property type="match status" value="1"/>
</dbReference>
<protein>
    <recommendedName>
        <fullName evidence="3">Retrovirus-related Pol polyprotein from transposon TNT 1-94</fullName>
    </recommendedName>
</protein>
<reference evidence="1 2" key="1">
    <citation type="journal article" date="2023" name="Hortic Res">
        <title>The complete reference genome for grapevine (Vitis vinifera L.) genetics and breeding.</title>
        <authorList>
            <person name="Shi X."/>
            <person name="Cao S."/>
            <person name="Wang X."/>
            <person name="Huang S."/>
            <person name="Wang Y."/>
            <person name="Liu Z."/>
            <person name="Liu W."/>
            <person name="Leng X."/>
            <person name="Peng Y."/>
            <person name="Wang N."/>
            <person name="Wang Y."/>
            <person name="Ma Z."/>
            <person name="Xu X."/>
            <person name="Zhang F."/>
            <person name="Xue H."/>
            <person name="Zhong H."/>
            <person name="Wang Y."/>
            <person name="Zhang K."/>
            <person name="Velt A."/>
            <person name="Avia K."/>
            <person name="Holtgrawe D."/>
            <person name="Grimplet J."/>
            <person name="Matus J.T."/>
            <person name="Ware D."/>
            <person name="Wu X."/>
            <person name="Wang H."/>
            <person name="Liu C."/>
            <person name="Fang Y."/>
            <person name="Rustenholz C."/>
            <person name="Cheng Z."/>
            <person name="Xiao H."/>
            <person name="Zhou Y."/>
        </authorList>
    </citation>
    <scope>NUCLEOTIDE SEQUENCE [LARGE SCALE GENOMIC DNA]</scope>
    <source>
        <strain evidence="2">cv. Pinot noir / PN40024</strain>
        <tissue evidence="1">Leaf</tissue>
    </source>
</reference>
<evidence type="ECO:0008006" key="3">
    <source>
        <dbReference type="Google" id="ProtNLM"/>
    </source>
</evidence>
<evidence type="ECO:0000313" key="2">
    <source>
        <dbReference type="Proteomes" id="UP001227230"/>
    </source>
</evidence>
<dbReference type="EMBL" id="CP126654">
    <property type="protein sequence ID" value="WJZ91414.1"/>
    <property type="molecule type" value="Genomic_DNA"/>
</dbReference>
<evidence type="ECO:0000313" key="1">
    <source>
        <dbReference type="EMBL" id="WJZ91414.1"/>
    </source>
</evidence>
<name>A0ABY9C8I7_VITVI</name>
<gene>
    <name evidence="1" type="ORF">VitviT2T_010489</name>
</gene>
<sequence length="145" mass="16837">MKALLVYQGLSSAIKGDVMIKLKESDKNKAAKVELKAHSTILLSLGDEVLRKVFEETKSFAIWSKLESLYMKRSLANRLYLKKKLYTLQMEEGKDMRKHLDEFNKIMLNLNKIGVKIEEEDHDIILLSSLPKLYEHFVDTMLYGK</sequence>
<accession>A0ABY9C8I7</accession>
<keyword evidence="2" id="KW-1185">Reference proteome</keyword>